<dbReference type="Proteomes" id="UP000197679">
    <property type="component" value="Chromosome"/>
</dbReference>
<evidence type="ECO:0000256" key="5">
    <source>
        <dbReference type="ARBA" id="ARBA00022670"/>
    </source>
</evidence>
<evidence type="ECO:0000259" key="15">
    <source>
        <dbReference type="PROSITE" id="PS51786"/>
    </source>
</evidence>
<dbReference type="InterPro" id="IPR046843">
    <property type="entry name" value="LonB_AAA-LID"/>
</dbReference>
<keyword evidence="8 14" id="KW-0378">Hydrolase</keyword>
<comment type="subunit">
    <text evidence="13 14">Homohexamer. Organized in a ring with a central cavity.</text>
</comment>
<dbReference type="Pfam" id="PF05362">
    <property type="entry name" value="Lon_C"/>
    <property type="match status" value="1"/>
</dbReference>
<keyword evidence="12 14" id="KW-0472">Membrane</keyword>
<feature type="transmembrane region" description="Helical" evidence="14">
    <location>
        <begin position="169"/>
        <end position="191"/>
    </location>
</feature>
<dbReference type="Gene3D" id="3.40.50.300">
    <property type="entry name" value="P-loop containing nucleotide triphosphate hydrolases"/>
    <property type="match status" value="2"/>
</dbReference>
<dbReference type="SUPFAM" id="SSF52540">
    <property type="entry name" value="P-loop containing nucleoside triphosphate hydrolases"/>
    <property type="match status" value="1"/>
</dbReference>
<comment type="similarity">
    <text evidence="2 14">Belongs to the peptidase S16 family. Archaeal LonB subfamily.</text>
</comment>
<dbReference type="Gene3D" id="3.30.230.10">
    <property type="match status" value="1"/>
</dbReference>
<evidence type="ECO:0000256" key="2">
    <source>
        <dbReference type="ARBA" id="ARBA00009579"/>
    </source>
</evidence>
<dbReference type="InterPro" id="IPR027417">
    <property type="entry name" value="P-loop_NTPase"/>
</dbReference>
<evidence type="ECO:0000256" key="3">
    <source>
        <dbReference type="ARBA" id="ARBA00022016"/>
    </source>
</evidence>
<evidence type="ECO:0000256" key="6">
    <source>
        <dbReference type="ARBA" id="ARBA00022692"/>
    </source>
</evidence>
<dbReference type="PANTHER" id="PTHR10046">
    <property type="entry name" value="ATP DEPENDENT LON PROTEASE FAMILY MEMBER"/>
    <property type="match status" value="1"/>
</dbReference>
<dbReference type="Pfam" id="PF20436">
    <property type="entry name" value="LonB_AAA-LID"/>
    <property type="match status" value="1"/>
</dbReference>
<dbReference type="GO" id="GO:0006508">
    <property type="term" value="P:proteolysis"/>
    <property type="evidence" value="ECO:0007669"/>
    <property type="project" value="UniProtKB-KW"/>
</dbReference>
<dbReference type="Pfam" id="PF00158">
    <property type="entry name" value="Sigma54_activat"/>
    <property type="match status" value="1"/>
</dbReference>
<protein>
    <recommendedName>
        <fullName evidence="3 14">Archaeal Lon protease</fullName>
        <ecNumber evidence="14">3.4.21.-</ecNumber>
    </recommendedName>
    <alternativeName>
        <fullName evidence="14">ATP-dependent protease La homolog</fullName>
    </alternativeName>
</protein>
<keyword evidence="7 14" id="KW-0547">Nucleotide-binding</keyword>
<dbReference type="Pfam" id="PF01078">
    <property type="entry name" value="Mg_chelatase"/>
    <property type="match status" value="1"/>
</dbReference>
<evidence type="ECO:0000256" key="14">
    <source>
        <dbReference type="RuleBase" id="RU369001"/>
    </source>
</evidence>
<feature type="domain" description="Lon proteolytic" evidence="15">
    <location>
        <begin position="461"/>
        <end position="643"/>
    </location>
</feature>
<evidence type="ECO:0000313" key="17">
    <source>
        <dbReference type="Proteomes" id="UP000197679"/>
    </source>
</evidence>
<evidence type="ECO:0000256" key="4">
    <source>
        <dbReference type="ARBA" id="ARBA00022475"/>
    </source>
</evidence>
<dbReference type="PROSITE" id="PS51786">
    <property type="entry name" value="LON_PROTEOLYTIC"/>
    <property type="match status" value="1"/>
</dbReference>
<dbReference type="GO" id="GO:0005886">
    <property type="term" value="C:plasma membrane"/>
    <property type="evidence" value="ECO:0007669"/>
    <property type="project" value="UniProtKB-SubCell"/>
</dbReference>
<dbReference type="InterPro" id="IPR000523">
    <property type="entry name" value="Mg_chelatse_chII-like_cat_dom"/>
</dbReference>
<proteinExistence type="inferred from homology"/>
<evidence type="ECO:0000256" key="9">
    <source>
        <dbReference type="ARBA" id="ARBA00022825"/>
    </source>
</evidence>
<keyword evidence="9 14" id="KW-0720">Serine protease</keyword>
<organism evidence="16 17">
    <name type="scientific">Candidatus Mancarchaeum acidiphilum</name>
    <dbReference type="NCBI Taxonomy" id="1920749"/>
    <lineage>
        <taxon>Archaea</taxon>
        <taxon>Candidatus Micrarchaeota</taxon>
        <taxon>Candidatus Mancarchaeum</taxon>
    </lineage>
</organism>
<keyword evidence="17" id="KW-1185">Reference proteome</keyword>
<gene>
    <name evidence="16" type="ORF">Mia14_0574</name>
</gene>
<dbReference type="AlphaFoldDB" id="A0A218NN45"/>
<name>A0A218NN45_9ARCH</name>
<evidence type="ECO:0000256" key="7">
    <source>
        <dbReference type="ARBA" id="ARBA00022741"/>
    </source>
</evidence>
<keyword evidence="6 14" id="KW-0812">Transmembrane</keyword>
<dbReference type="InterPro" id="IPR002078">
    <property type="entry name" value="Sigma_54_int"/>
</dbReference>
<dbReference type="SUPFAM" id="SSF54211">
    <property type="entry name" value="Ribosomal protein S5 domain 2-like"/>
    <property type="match status" value="1"/>
</dbReference>
<evidence type="ECO:0000256" key="13">
    <source>
        <dbReference type="ARBA" id="ARBA00026070"/>
    </source>
</evidence>
<dbReference type="InterPro" id="IPR003593">
    <property type="entry name" value="AAA+_ATPase"/>
</dbReference>
<dbReference type="NCBIfam" id="TIGR00764">
    <property type="entry name" value="lon_rel"/>
    <property type="match status" value="1"/>
</dbReference>
<evidence type="ECO:0000313" key="16">
    <source>
        <dbReference type="EMBL" id="ASI13882.1"/>
    </source>
</evidence>
<evidence type="ECO:0000256" key="8">
    <source>
        <dbReference type="ARBA" id="ARBA00022801"/>
    </source>
</evidence>
<dbReference type="KEGG" id="marh:Mia14_0574"/>
<dbReference type="GO" id="GO:0005524">
    <property type="term" value="F:ATP binding"/>
    <property type="evidence" value="ECO:0007669"/>
    <property type="project" value="UniProtKB-UniRule"/>
</dbReference>
<dbReference type="InterPro" id="IPR014721">
    <property type="entry name" value="Ribsml_uS5_D2-typ_fold_subgr"/>
</dbReference>
<dbReference type="GO" id="GO:0004252">
    <property type="term" value="F:serine-type endopeptidase activity"/>
    <property type="evidence" value="ECO:0007669"/>
    <property type="project" value="UniProtKB-UniRule"/>
</dbReference>
<keyword evidence="10 14" id="KW-0067">ATP-binding</keyword>
<comment type="function">
    <text evidence="14">ATP-dependent serine protease that mediates the selective degradation of mutant and abnormal proteins as well as certain short-lived regulatory proteins. Degrades polypeptides processively.</text>
</comment>
<dbReference type="GO" id="GO:0004176">
    <property type="term" value="F:ATP-dependent peptidase activity"/>
    <property type="evidence" value="ECO:0007669"/>
    <property type="project" value="UniProtKB-UniRule"/>
</dbReference>
<evidence type="ECO:0000256" key="12">
    <source>
        <dbReference type="ARBA" id="ARBA00023136"/>
    </source>
</evidence>
<dbReference type="EC" id="3.4.21.-" evidence="14"/>
<dbReference type="GO" id="GO:0030163">
    <property type="term" value="P:protein catabolic process"/>
    <property type="evidence" value="ECO:0007669"/>
    <property type="project" value="UniProtKB-UniRule"/>
</dbReference>
<dbReference type="InterPro" id="IPR008269">
    <property type="entry name" value="Lon_proteolytic"/>
</dbReference>
<comment type="subcellular location">
    <subcellularLocation>
        <location evidence="1 14">Cell membrane</location>
        <topology evidence="1 14">Multi-pass membrane protein</topology>
    </subcellularLocation>
</comment>
<sequence>MLYTAIILWRYEEITMKELKFKTTDDIAIPKKLIDQVIGQKNAIEIVKKAAKQRRNVLLIGEPGTGKTMLAQAMAELLPVSNLEDVLVYKNTNDENMPLIKEVKTYPDPEAMKKGLDGQGRQIVMKSRMNSRINLNSGGSSIITTIVFVLVLILVGLSFSGYIKGYDLIVISALILGIMIFGAVFMFTAGLTKRPGIMTLGENSEPKLIVDNTGRQTAPFIDATGSRAGALFGDVKHDPLQTGGLGTPAHLRVESGAIHKANEGVLFIDEISSMDLHSQEELLTAMQEKKYPITGQSELSSGALVRTEPVPSDFILVAAGNVQDIKRMHPALRSRIRGYGYEVYMQTTMPDTVENRNQLIQFIAQEVKKDKKIPPFEMDAVYQTIEEAKRRAGKKDSLTLELRDLGGLIRAAGDIAIERKEKLVTKKDVLDARKLASPVESQMVDQMLKDREEYKVFEASGYKIGRVNGLAVLGATATSAGIIVPIVSEVTPAGSKAEGKFIPTGKLGKIASEAVKNVSAIIKKHIGADISKYDVHVQFLQTYEGIEGDSASVSVALSILSALEDLPIDQSFAMTGSLSVRGNVLPVGGVTGKVEAAIQSHMKAVILPKSNLQDVYLDKDKAKLIKLIPVSTFAEVIKYAIKPSKKRDEIVKSLEKYERE</sequence>
<dbReference type="SMART" id="SM00382">
    <property type="entry name" value="AAA"/>
    <property type="match status" value="1"/>
</dbReference>
<keyword evidence="11 14" id="KW-1133">Transmembrane helix</keyword>
<dbReference type="EMBL" id="CP019964">
    <property type="protein sequence ID" value="ASI13882.1"/>
    <property type="molecule type" value="Genomic_DNA"/>
</dbReference>
<dbReference type="InterPro" id="IPR027065">
    <property type="entry name" value="Lon_Prtase"/>
</dbReference>
<evidence type="ECO:0000256" key="10">
    <source>
        <dbReference type="ARBA" id="ARBA00022840"/>
    </source>
</evidence>
<keyword evidence="5 14" id="KW-0645">Protease</keyword>
<evidence type="ECO:0000256" key="11">
    <source>
        <dbReference type="ARBA" id="ARBA00022989"/>
    </source>
</evidence>
<keyword evidence="4 14" id="KW-1003">Cell membrane</keyword>
<dbReference type="InterPro" id="IPR004663">
    <property type="entry name" value="Lon_arc"/>
</dbReference>
<dbReference type="PRINTS" id="PR00830">
    <property type="entry name" value="ENDOLAPTASE"/>
</dbReference>
<dbReference type="GO" id="GO:0006355">
    <property type="term" value="P:regulation of DNA-templated transcription"/>
    <property type="evidence" value="ECO:0007669"/>
    <property type="project" value="InterPro"/>
</dbReference>
<feature type="transmembrane region" description="Helical" evidence="14">
    <location>
        <begin position="135"/>
        <end position="163"/>
    </location>
</feature>
<dbReference type="CDD" id="cd00009">
    <property type="entry name" value="AAA"/>
    <property type="match status" value="1"/>
</dbReference>
<dbReference type="Gene3D" id="1.10.8.60">
    <property type="match status" value="1"/>
</dbReference>
<evidence type="ECO:0000256" key="1">
    <source>
        <dbReference type="ARBA" id="ARBA00004651"/>
    </source>
</evidence>
<reference evidence="16 17" key="1">
    <citation type="journal article" date="2017" name="Nat. Commun.">
        <title>'ARMAN' archaea depend on association with euryarchaeal host in culture and in situ.</title>
        <authorList>
            <person name="Golyshina O."/>
            <person name="Toshchakov S."/>
            <person name="Makarova K."/>
            <person name="Gavrilov S."/>
            <person name="Korzhenkov A."/>
            <person name="La Cono V."/>
            <person name="Arcadi E."/>
            <person name="Nechitaylo T."/>
            <person name="Ferrer M."/>
            <person name="Kublanov I."/>
            <person name="Wolf Y."/>
            <person name="Yakimov M."/>
            <person name="Golyshin P."/>
            <person name="Slesarev A."/>
            <person name="Kozyavkin S."/>
        </authorList>
    </citation>
    <scope>NUCLEOTIDE SEQUENCE [LARGE SCALE GENOMIC DNA]</scope>
    <source>
        <strain evidence="16 17">Mia14</strain>
    </source>
</reference>
<accession>A0A218NN45</accession>
<dbReference type="InterPro" id="IPR020568">
    <property type="entry name" value="Ribosomal_Su5_D2-typ_SF"/>
</dbReference>